<dbReference type="PRINTS" id="PR00463">
    <property type="entry name" value="EP450I"/>
</dbReference>
<evidence type="ECO:0008006" key="4">
    <source>
        <dbReference type="Google" id="ProtNLM"/>
    </source>
</evidence>
<dbReference type="InterPro" id="IPR002401">
    <property type="entry name" value="Cyt_P450_E_grp-I"/>
</dbReference>
<dbReference type="InterPro" id="IPR001128">
    <property type="entry name" value="Cyt_P450"/>
</dbReference>
<name>A0A4U0XF70_9PEZI</name>
<dbReference type="AlphaFoldDB" id="A0A4U0XF70"/>
<dbReference type="GO" id="GO:0004497">
    <property type="term" value="F:monooxygenase activity"/>
    <property type="evidence" value="ECO:0007669"/>
    <property type="project" value="InterPro"/>
</dbReference>
<dbReference type="PANTHER" id="PTHR24305:SF166">
    <property type="entry name" value="CYTOCHROME P450 12A4, MITOCHONDRIAL-RELATED"/>
    <property type="match status" value="1"/>
</dbReference>
<comment type="similarity">
    <text evidence="1">Belongs to the cytochrome P450 family.</text>
</comment>
<evidence type="ECO:0000313" key="2">
    <source>
        <dbReference type="EMBL" id="TKA75502.1"/>
    </source>
</evidence>
<dbReference type="Gene3D" id="1.10.630.10">
    <property type="entry name" value="Cytochrome P450"/>
    <property type="match status" value="1"/>
</dbReference>
<dbReference type="GO" id="GO:0020037">
    <property type="term" value="F:heme binding"/>
    <property type="evidence" value="ECO:0007669"/>
    <property type="project" value="InterPro"/>
</dbReference>
<dbReference type="SUPFAM" id="SSF48264">
    <property type="entry name" value="Cytochrome P450"/>
    <property type="match status" value="1"/>
</dbReference>
<keyword evidence="3" id="KW-1185">Reference proteome</keyword>
<dbReference type="OrthoDB" id="1470350at2759"/>
<reference evidence="2 3" key="1">
    <citation type="submission" date="2017-03" db="EMBL/GenBank/DDBJ databases">
        <title>Genomes of endolithic fungi from Antarctica.</title>
        <authorList>
            <person name="Coleine C."/>
            <person name="Masonjones S."/>
            <person name="Stajich J.E."/>
        </authorList>
    </citation>
    <scope>NUCLEOTIDE SEQUENCE [LARGE SCALE GENOMIC DNA]</scope>
    <source>
        <strain evidence="2 3">CCFEE 5184</strain>
    </source>
</reference>
<organism evidence="2 3">
    <name type="scientific">Friedmanniomyces simplex</name>
    <dbReference type="NCBI Taxonomy" id="329884"/>
    <lineage>
        <taxon>Eukaryota</taxon>
        <taxon>Fungi</taxon>
        <taxon>Dikarya</taxon>
        <taxon>Ascomycota</taxon>
        <taxon>Pezizomycotina</taxon>
        <taxon>Dothideomycetes</taxon>
        <taxon>Dothideomycetidae</taxon>
        <taxon>Mycosphaerellales</taxon>
        <taxon>Teratosphaeriaceae</taxon>
        <taxon>Friedmanniomyces</taxon>
    </lineage>
</organism>
<dbReference type="GO" id="GO:0016705">
    <property type="term" value="F:oxidoreductase activity, acting on paired donors, with incorporation or reduction of molecular oxygen"/>
    <property type="evidence" value="ECO:0007669"/>
    <property type="project" value="InterPro"/>
</dbReference>
<dbReference type="PANTHER" id="PTHR24305">
    <property type="entry name" value="CYTOCHROME P450"/>
    <property type="match status" value="1"/>
</dbReference>
<dbReference type="EMBL" id="NAJQ01000191">
    <property type="protein sequence ID" value="TKA75502.1"/>
    <property type="molecule type" value="Genomic_DNA"/>
</dbReference>
<evidence type="ECO:0000256" key="1">
    <source>
        <dbReference type="ARBA" id="ARBA00010617"/>
    </source>
</evidence>
<dbReference type="Proteomes" id="UP000309340">
    <property type="component" value="Unassembled WGS sequence"/>
</dbReference>
<proteinExistence type="inferred from homology"/>
<gene>
    <name evidence="2" type="ORF">B0A55_04652</name>
</gene>
<accession>A0A4U0XF70</accession>
<dbReference type="GO" id="GO:0005506">
    <property type="term" value="F:iron ion binding"/>
    <property type="evidence" value="ECO:0007669"/>
    <property type="project" value="InterPro"/>
</dbReference>
<protein>
    <recommendedName>
        <fullName evidence="4">Cytochrome P450</fullName>
    </recommendedName>
</protein>
<dbReference type="PRINTS" id="PR00385">
    <property type="entry name" value="P450"/>
</dbReference>
<sequence>MSVPPLSIFSLLDKTADAHQRSLLSHAFSQQNINECMPLIMQKVDLLLELFDKDVDRTTDVLLRFRLFALDFVGELFLGSSFGGLEAGTAPQFLHDTDDFFLLGGLEWHFPALVAVLRRLPLSGLQSFLACRERVTQNYIKRYGRESKRGDLLTKILCPQRETDLMTDRETYMEVGNLVFAGTDTTSITLTYLFWALARFPDWQDRIRVELDQKLGDAARGPYDHQSIRSLPTLEAVINDGLRLDPTAPGSLPRITPPDGWQYKGYKIPAKTVISKQCYSTHRDATAFEDADAFLPERWFGKGLAVLELKLVLVALLSRYAVRLPPQTSEESMEMRDHFIVLPRSGKCELPFEPLTPCTTSQAR</sequence>
<dbReference type="STRING" id="329884.A0A4U0XF70"/>
<dbReference type="InterPro" id="IPR036396">
    <property type="entry name" value="Cyt_P450_sf"/>
</dbReference>
<dbReference type="InterPro" id="IPR050121">
    <property type="entry name" value="Cytochrome_P450_monoxygenase"/>
</dbReference>
<comment type="caution">
    <text evidence="2">The sequence shown here is derived from an EMBL/GenBank/DDBJ whole genome shotgun (WGS) entry which is preliminary data.</text>
</comment>
<evidence type="ECO:0000313" key="3">
    <source>
        <dbReference type="Proteomes" id="UP000309340"/>
    </source>
</evidence>
<dbReference type="Pfam" id="PF00067">
    <property type="entry name" value="p450"/>
    <property type="match status" value="1"/>
</dbReference>